<dbReference type="PANTHER" id="PTHR45913">
    <property type="entry name" value="EPM2A-INTERACTING PROTEIN 1"/>
    <property type="match status" value="1"/>
</dbReference>
<dbReference type="Proteomes" id="UP001431783">
    <property type="component" value="Unassembled WGS sequence"/>
</dbReference>
<evidence type="ECO:0000313" key="1">
    <source>
        <dbReference type="EMBL" id="KAK9889529.1"/>
    </source>
</evidence>
<dbReference type="AlphaFoldDB" id="A0AAW1VCB4"/>
<keyword evidence="2" id="KW-1185">Reference proteome</keyword>
<sequence length="137" mass="15943">MARELNTLNVSLQSKNKLFDDMHADIEVLQMKNKLFLKHINEKKLDHFPNCKKAAEEAGINFHWKNDIKDMFIQLQSQFSHIFNDSEEASSLFKFQVANPFSCDIEDVRVMMLSKAFSKKSKILLFFVATCHLILTT</sequence>
<protein>
    <submittedName>
        <fullName evidence="1">Uncharacterized protein</fullName>
    </submittedName>
</protein>
<evidence type="ECO:0000313" key="2">
    <source>
        <dbReference type="Proteomes" id="UP001431783"/>
    </source>
</evidence>
<name>A0AAW1VCB4_9CUCU</name>
<organism evidence="1 2">
    <name type="scientific">Henosepilachna vigintioctopunctata</name>
    <dbReference type="NCBI Taxonomy" id="420089"/>
    <lineage>
        <taxon>Eukaryota</taxon>
        <taxon>Metazoa</taxon>
        <taxon>Ecdysozoa</taxon>
        <taxon>Arthropoda</taxon>
        <taxon>Hexapoda</taxon>
        <taxon>Insecta</taxon>
        <taxon>Pterygota</taxon>
        <taxon>Neoptera</taxon>
        <taxon>Endopterygota</taxon>
        <taxon>Coleoptera</taxon>
        <taxon>Polyphaga</taxon>
        <taxon>Cucujiformia</taxon>
        <taxon>Coccinelloidea</taxon>
        <taxon>Coccinellidae</taxon>
        <taxon>Epilachninae</taxon>
        <taxon>Epilachnini</taxon>
        <taxon>Henosepilachna</taxon>
    </lineage>
</organism>
<comment type="caution">
    <text evidence="1">The sequence shown here is derived from an EMBL/GenBank/DDBJ whole genome shotgun (WGS) entry which is preliminary data.</text>
</comment>
<reference evidence="1 2" key="1">
    <citation type="submission" date="2023-03" db="EMBL/GenBank/DDBJ databases">
        <title>Genome insight into feeding habits of ladybird beetles.</title>
        <authorList>
            <person name="Li H.-S."/>
            <person name="Huang Y.-H."/>
            <person name="Pang H."/>
        </authorList>
    </citation>
    <scope>NUCLEOTIDE SEQUENCE [LARGE SCALE GENOMIC DNA]</scope>
    <source>
        <strain evidence="1">SYSU_2023b</strain>
        <tissue evidence="1">Whole body</tissue>
    </source>
</reference>
<gene>
    <name evidence="1" type="ORF">WA026_006883</name>
</gene>
<dbReference type="PANTHER" id="PTHR45913:SF5">
    <property type="entry name" value="GENERAL TRANSCRIPTION FACTOR II-I REPEAT DOMAIN-CONTAINING PROTEIN 2A-LIKE PROTEIN"/>
    <property type="match status" value="1"/>
</dbReference>
<accession>A0AAW1VCB4</accession>
<proteinExistence type="predicted"/>
<dbReference type="EMBL" id="JARQZJ010000123">
    <property type="protein sequence ID" value="KAK9889529.1"/>
    <property type="molecule type" value="Genomic_DNA"/>
</dbReference>